<evidence type="ECO:0000313" key="2">
    <source>
        <dbReference type="Proteomes" id="UP000191672"/>
    </source>
</evidence>
<protein>
    <submittedName>
        <fullName evidence="1">Uncharacterized protein</fullName>
    </submittedName>
</protein>
<comment type="caution">
    <text evidence="1">The sequence shown here is derived from an EMBL/GenBank/DDBJ whole genome shotgun (WGS) entry which is preliminary data.</text>
</comment>
<reference evidence="2" key="1">
    <citation type="journal article" date="2017" name="Nat. Microbiol.">
        <title>Global analysis of biosynthetic gene clusters reveals vast potential of secondary metabolite production in Penicillium species.</title>
        <authorList>
            <person name="Nielsen J.C."/>
            <person name="Grijseels S."/>
            <person name="Prigent S."/>
            <person name="Ji B."/>
            <person name="Dainat J."/>
            <person name="Nielsen K.F."/>
            <person name="Frisvad J.C."/>
            <person name="Workman M."/>
            <person name="Nielsen J."/>
        </authorList>
    </citation>
    <scope>NUCLEOTIDE SEQUENCE [LARGE SCALE GENOMIC DNA]</scope>
    <source>
        <strain evidence="2">IBT 31811</strain>
    </source>
</reference>
<accession>A0A1V6PRF7</accession>
<proteinExistence type="predicted"/>
<sequence length="104" mass="11565">MAINAQPSSTISDSAQPTLRCADVARRNSKKKLAQRHGAERFLNEELPFLSNPSNQYPCRPSFVLALQFPAMPPRLRKVMNAFHMCLPVILDGGSRSQKKNTVA</sequence>
<gene>
    <name evidence="1" type="ORF">PENANT_c061G02511</name>
</gene>
<dbReference type="EMBL" id="MDYN01000061">
    <property type="protein sequence ID" value="OQD79116.1"/>
    <property type="molecule type" value="Genomic_DNA"/>
</dbReference>
<dbReference type="Proteomes" id="UP000191672">
    <property type="component" value="Unassembled WGS sequence"/>
</dbReference>
<name>A0A1V6PRF7_9EURO</name>
<dbReference type="AlphaFoldDB" id="A0A1V6PRF7"/>
<keyword evidence="2" id="KW-1185">Reference proteome</keyword>
<evidence type="ECO:0000313" key="1">
    <source>
        <dbReference type="EMBL" id="OQD79116.1"/>
    </source>
</evidence>
<organism evidence="1 2">
    <name type="scientific">Penicillium antarcticum</name>
    <dbReference type="NCBI Taxonomy" id="416450"/>
    <lineage>
        <taxon>Eukaryota</taxon>
        <taxon>Fungi</taxon>
        <taxon>Dikarya</taxon>
        <taxon>Ascomycota</taxon>
        <taxon>Pezizomycotina</taxon>
        <taxon>Eurotiomycetes</taxon>
        <taxon>Eurotiomycetidae</taxon>
        <taxon>Eurotiales</taxon>
        <taxon>Aspergillaceae</taxon>
        <taxon>Penicillium</taxon>
    </lineage>
</organism>